<organism evidence="2 3">
    <name type="scientific">Roseovarius nubinhibens</name>
    <dbReference type="NCBI Taxonomy" id="314263"/>
    <lineage>
        <taxon>Bacteria</taxon>
        <taxon>Pseudomonadati</taxon>
        <taxon>Pseudomonadota</taxon>
        <taxon>Alphaproteobacteria</taxon>
        <taxon>Rhodobacterales</taxon>
        <taxon>Roseobacteraceae</taxon>
        <taxon>Roseovarius</taxon>
    </lineage>
</organism>
<keyword evidence="2" id="KW-0808">Transferase</keyword>
<evidence type="ECO:0000259" key="1">
    <source>
        <dbReference type="PROSITE" id="PS51186"/>
    </source>
</evidence>
<dbReference type="GO" id="GO:0016747">
    <property type="term" value="F:acyltransferase activity, transferring groups other than amino-acyl groups"/>
    <property type="evidence" value="ECO:0007669"/>
    <property type="project" value="InterPro"/>
</dbReference>
<dbReference type="SUPFAM" id="SSF55729">
    <property type="entry name" value="Acyl-CoA N-acyltransferases (Nat)"/>
    <property type="match status" value="1"/>
</dbReference>
<dbReference type="InterPro" id="IPR016181">
    <property type="entry name" value="Acyl_CoA_acyltransferase"/>
</dbReference>
<dbReference type="Pfam" id="PF13302">
    <property type="entry name" value="Acetyltransf_3"/>
    <property type="match status" value="1"/>
</dbReference>
<evidence type="ECO:0000313" key="3">
    <source>
        <dbReference type="Proteomes" id="UP000264719"/>
    </source>
</evidence>
<dbReference type="AlphaFoldDB" id="A0A348WAS6"/>
<sequence>MILEPITQQAVIETERYQLRPLQVSDAGLIALHTGDLRVARMTSSIPHPLPPGTTEAFIARCQSAERSEDAWAIDATKSGGAELLGVIGLKHVDDEACELGYWVAPQFWNSGIASEAVQALIEVNPLRCKTFFATVFQGNAASARVLTNCGFKYLGDAEGYCLSRDATLPTWTYSLRRD</sequence>
<dbReference type="RefSeq" id="WP_009815234.1">
    <property type="nucleotide sequence ID" value="NZ_CAXAXR010000043.1"/>
</dbReference>
<dbReference type="PROSITE" id="PS51186">
    <property type="entry name" value="GNAT"/>
    <property type="match status" value="1"/>
</dbReference>
<proteinExistence type="predicted"/>
<feature type="domain" description="N-acetyltransferase" evidence="1">
    <location>
        <begin position="37"/>
        <end position="179"/>
    </location>
</feature>
<dbReference type="InterPro" id="IPR051531">
    <property type="entry name" value="N-acetyltransferase"/>
</dbReference>
<dbReference type="Proteomes" id="UP000264719">
    <property type="component" value="Unassembled WGS sequence"/>
</dbReference>
<reference evidence="2 3" key="1">
    <citation type="journal article" date="2018" name="Nat. Biotechnol.">
        <title>A standardized bacterial taxonomy based on genome phylogeny substantially revises the tree of life.</title>
        <authorList>
            <person name="Parks D.H."/>
            <person name="Chuvochina M."/>
            <person name="Waite D.W."/>
            <person name="Rinke C."/>
            <person name="Skarshewski A."/>
            <person name="Chaumeil P.A."/>
            <person name="Hugenholtz P."/>
        </authorList>
    </citation>
    <scope>NUCLEOTIDE SEQUENCE [LARGE SCALE GENOMIC DNA]</scope>
    <source>
        <strain evidence="2">UBA9169</strain>
    </source>
</reference>
<dbReference type="EMBL" id="DMVW01000072">
    <property type="protein sequence ID" value="HAR51638.1"/>
    <property type="molecule type" value="Genomic_DNA"/>
</dbReference>
<dbReference type="InterPro" id="IPR000182">
    <property type="entry name" value="GNAT_dom"/>
</dbReference>
<accession>A0A348WAS6</accession>
<gene>
    <name evidence="2" type="ORF">DCS45_07130</name>
</gene>
<dbReference type="PANTHER" id="PTHR43792:SF1">
    <property type="entry name" value="N-ACETYLTRANSFERASE DOMAIN-CONTAINING PROTEIN"/>
    <property type="match status" value="1"/>
</dbReference>
<comment type="caution">
    <text evidence="2">The sequence shown here is derived from an EMBL/GenBank/DDBJ whole genome shotgun (WGS) entry which is preliminary data.</text>
</comment>
<name>A0A348WAS6_9RHOB</name>
<dbReference type="PANTHER" id="PTHR43792">
    <property type="entry name" value="GNAT FAMILY, PUTATIVE (AFU_ORTHOLOGUE AFUA_3G00765)-RELATED-RELATED"/>
    <property type="match status" value="1"/>
</dbReference>
<dbReference type="Gene3D" id="3.40.630.30">
    <property type="match status" value="1"/>
</dbReference>
<evidence type="ECO:0000313" key="2">
    <source>
        <dbReference type="EMBL" id="HAR51638.1"/>
    </source>
</evidence>
<protein>
    <submittedName>
        <fullName evidence="2">N-acetyltransferase</fullName>
    </submittedName>
</protein>